<dbReference type="Proteomes" id="UP001642409">
    <property type="component" value="Unassembled WGS sequence"/>
</dbReference>
<dbReference type="EMBL" id="CATOUU010000112">
    <property type="protein sequence ID" value="CAI9916838.1"/>
    <property type="molecule type" value="Genomic_DNA"/>
</dbReference>
<dbReference type="AlphaFoldDB" id="A0AA86NCK7"/>
<protein>
    <submittedName>
        <fullName evidence="2">Hypothetical_protein</fullName>
    </submittedName>
</protein>
<evidence type="ECO:0000313" key="2">
    <source>
        <dbReference type="EMBL" id="CAL6100392.1"/>
    </source>
</evidence>
<gene>
    <name evidence="1" type="ORF">HINF_LOCUS4483</name>
    <name evidence="2" type="ORF">HINF_LOCUS70534</name>
</gene>
<reference evidence="1" key="1">
    <citation type="submission" date="2023-06" db="EMBL/GenBank/DDBJ databases">
        <authorList>
            <person name="Kurt Z."/>
        </authorList>
    </citation>
    <scope>NUCLEOTIDE SEQUENCE</scope>
</reference>
<sequence length="855" mass="94203">MTLQIISDPNKGVIKCDKIINGLQTINFNAMTNQIEFDNYSDKSLFYVNTITGQTNMVFDINQLENQTIKNVTINNLKSDKIDVGVQLTVNNVDVGYSIQDIYKNLSNKTQQIADILTFRDNQLIYNREFIDKFTQQAQQNLIFINELDDHLTRISNLELFEASQVLTNTDIQNKYLSLQQQINEMNLDFTQLNSFMNNQIIYNQAIRTTVDTLTNDIELVMKDYVVHDELKGFATDSQITAIQATVALMGVDLAATTAIAGKAAVDIVGMNVKIDEQNLKLDGMMTVIGGVEAQSATVAAELQEVKAQQIIDESSMLQNSEDITLLKGTAADLTAKEAETDVKATTAQTTATDALTKLKTFITSQAAVDAALTATITGLSQTKADQKDTYSKGEMDAQQQLQDGRLDVLEASIGTTGEIYKQRFDDIDADITELTNRLTIDEGNIQTCSNSVQSIQSNLQTMNTTINTIKDNDIQMNGQIQQIQLLDTTQNSRLTALENADVNIQSRCQAIETVNANQDATISSLSGGINGQITRVTALETLTNNWTPIMNCWNKPQDGWFQIQKDPTLHWDKITGFVQNTSLIINPKVDIYFGANNDYGAVPDRIILMSQKTIINPDRFLLHIYNPSLNKFEDKSIVDMLSSNDLGAITTRVVTLESDVGVLQSRCNQIDELNQTQTNNISSLQNFQSSQIQTNLTNANSITSLTNSVSTLQTDNTNNKGSIATLQSQMTSVINVNTTQSTSITNLQTQLNGLIKIENYYADNYSMTFADIITFKWGTINVGSAGGQKKVTFITPFKMCAYAAFTNVISTTNAGGGADVGYAVATTTDVTVTADYANSGGNESNDYSWFVIGW</sequence>
<evidence type="ECO:0000313" key="1">
    <source>
        <dbReference type="EMBL" id="CAI9916838.1"/>
    </source>
</evidence>
<comment type="caution">
    <text evidence="1">The sequence shown here is derived from an EMBL/GenBank/DDBJ whole genome shotgun (WGS) entry which is preliminary data.</text>
</comment>
<accession>A0AA86NCK7</accession>
<dbReference type="EMBL" id="CAXDID020000530">
    <property type="protein sequence ID" value="CAL6100392.1"/>
    <property type="molecule type" value="Genomic_DNA"/>
</dbReference>
<name>A0AA86NCK7_9EUKA</name>
<organism evidence="1">
    <name type="scientific">Hexamita inflata</name>
    <dbReference type="NCBI Taxonomy" id="28002"/>
    <lineage>
        <taxon>Eukaryota</taxon>
        <taxon>Metamonada</taxon>
        <taxon>Diplomonadida</taxon>
        <taxon>Hexamitidae</taxon>
        <taxon>Hexamitinae</taxon>
        <taxon>Hexamita</taxon>
    </lineage>
</organism>
<proteinExistence type="predicted"/>
<evidence type="ECO:0000313" key="3">
    <source>
        <dbReference type="Proteomes" id="UP001642409"/>
    </source>
</evidence>
<reference evidence="2 3" key="2">
    <citation type="submission" date="2024-07" db="EMBL/GenBank/DDBJ databases">
        <authorList>
            <person name="Akdeniz Z."/>
        </authorList>
    </citation>
    <scope>NUCLEOTIDE SEQUENCE [LARGE SCALE GENOMIC DNA]</scope>
</reference>
<keyword evidence="3" id="KW-1185">Reference proteome</keyword>